<evidence type="ECO:0000259" key="6">
    <source>
        <dbReference type="PROSITE" id="PS51332"/>
    </source>
</evidence>
<evidence type="ECO:0000256" key="2">
    <source>
        <dbReference type="ARBA" id="ARBA00022691"/>
    </source>
</evidence>
<keyword evidence="3" id="KW-0479">Metal-binding</keyword>
<dbReference type="AlphaFoldDB" id="A0A178IJG6"/>
<evidence type="ECO:0000259" key="7">
    <source>
        <dbReference type="PROSITE" id="PS51918"/>
    </source>
</evidence>
<evidence type="ECO:0000313" key="8">
    <source>
        <dbReference type="EMBL" id="OAM89256.1"/>
    </source>
</evidence>
<dbReference type="InterPro" id="IPR006158">
    <property type="entry name" value="Cobalamin-bd"/>
</dbReference>
<dbReference type="InterPro" id="IPR023404">
    <property type="entry name" value="rSAM_horseshoe"/>
</dbReference>
<dbReference type="GO" id="GO:0051539">
    <property type="term" value="F:4 iron, 4 sulfur cluster binding"/>
    <property type="evidence" value="ECO:0007669"/>
    <property type="project" value="UniProtKB-KW"/>
</dbReference>
<feature type="domain" description="B12-binding" evidence="6">
    <location>
        <begin position="36"/>
        <end position="179"/>
    </location>
</feature>
<dbReference type="InterPro" id="IPR051198">
    <property type="entry name" value="BchE-like"/>
</dbReference>
<dbReference type="InterPro" id="IPR023969">
    <property type="entry name" value="CHP04072_B12-bd/rSAM"/>
</dbReference>
<gene>
    <name evidence="8" type="ORF">AW736_14165</name>
</gene>
<dbReference type="EMBL" id="LRRQ01000100">
    <property type="protein sequence ID" value="OAM89256.1"/>
    <property type="molecule type" value="Genomic_DNA"/>
</dbReference>
<dbReference type="SUPFAM" id="SSF102114">
    <property type="entry name" value="Radical SAM enzymes"/>
    <property type="match status" value="1"/>
</dbReference>
<keyword evidence="2" id="KW-0949">S-adenosyl-L-methionine</keyword>
<evidence type="ECO:0000256" key="1">
    <source>
        <dbReference type="ARBA" id="ARBA00001966"/>
    </source>
</evidence>
<keyword evidence="4" id="KW-0408">Iron</keyword>
<dbReference type="SMART" id="SM00729">
    <property type="entry name" value="Elp3"/>
    <property type="match status" value="1"/>
</dbReference>
<dbReference type="InterPro" id="IPR034466">
    <property type="entry name" value="Methyltransferase_Class_B"/>
</dbReference>
<dbReference type="NCBIfam" id="TIGR04072">
    <property type="entry name" value="rSAM_ladder_B12"/>
    <property type="match status" value="1"/>
</dbReference>
<protein>
    <submittedName>
        <fullName evidence="8">Uncharacterized protein</fullName>
    </submittedName>
</protein>
<comment type="caution">
    <text evidence="8">The sequence shown here is derived from an EMBL/GenBank/DDBJ whole genome shotgun (WGS) entry which is preliminary data.</text>
</comment>
<dbReference type="SUPFAM" id="SSF52242">
    <property type="entry name" value="Cobalamin (vitamin B12)-binding domain"/>
    <property type="match status" value="1"/>
</dbReference>
<feature type="domain" description="Radical SAM core" evidence="7">
    <location>
        <begin position="220"/>
        <end position="448"/>
    </location>
</feature>
<keyword evidence="5" id="KW-0411">Iron-sulfur</keyword>
<dbReference type="SFLD" id="SFLDG01123">
    <property type="entry name" value="methyltransferase_(Class_B)"/>
    <property type="match status" value="1"/>
</dbReference>
<dbReference type="InterPro" id="IPR036724">
    <property type="entry name" value="Cobalamin-bd_sf"/>
</dbReference>
<reference evidence="8 9" key="1">
    <citation type="submission" date="2016-01" db="EMBL/GenBank/DDBJ databases">
        <title>High potential of lignocellulose degradation of a new Verrucomicrobia species.</title>
        <authorList>
            <person name="Wang Y."/>
            <person name="Shi Y."/>
            <person name="Qiu Z."/>
            <person name="Liu S."/>
            <person name="Yang H."/>
        </authorList>
    </citation>
    <scope>NUCLEOTIDE SEQUENCE [LARGE SCALE GENOMIC DNA]</scope>
    <source>
        <strain evidence="8 9">TSB47</strain>
    </source>
</reference>
<dbReference type="GO" id="GO:0003824">
    <property type="term" value="F:catalytic activity"/>
    <property type="evidence" value="ECO:0007669"/>
    <property type="project" value="InterPro"/>
</dbReference>
<name>A0A178IJG6_9BACT</name>
<evidence type="ECO:0000256" key="5">
    <source>
        <dbReference type="ARBA" id="ARBA00023014"/>
    </source>
</evidence>
<dbReference type="PANTHER" id="PTHR43409">
    <property type="entry name" value="ANAEROBIC MAGNESIUM-PROTOPORPHYRIN IX MONOMETHYL ESTER CYCLASE-RELATED"/>
    <property type="match status" value="1"/>
</dbReference>
<evidence type="ECO:0000256" key="4">
    <source>
        <dbReference type="ARBA" id="ARBA00023004"/>
    </source>
</evidence>
<dbReference type="GO" id="GO:0046872">
    <property type="term" value="F:metal ion binding"/>
    <property type="evidence" value="ECO:0007669"/>
    <property type="project" value="UniProtKB-KW"/>
</dbReference>
<dbReference type="GO" id="GO:0031419">
    <property type="term" value="F:cobalamin binding"/>
    <property type="evidence" value="ECO:0007669"/>
    <property type="project" value="InterPro"/>
</dbReference>
<organism evidence="8 9">
    <name type="scientific">Termitidicoccus mucosus</name>
    <dbReference type="NCBI Taxonomy" id="1184151"/>
    <lineage>
        <taxon>Bacteria</taxon>
        <taxon>Pseudomonadati</taxon>
        <taxon>Verrucomicrobiota</taxon>
        <taxon>Opitutia</taxon>
        <taxon>Opitutales</taxon>
        <taxon>Opitutaceae</taxon>
        <taxon>Termitidicoccus</taxon>
    </lineage>
</organism>
<dbReference type="PROSITE" id="PS51918">
    <property type="entry name" value="RADICAL_SAM"/>
    <property type="match status" value="1"/>
</dbReference>
<keyword evidence="9" id="KW-1185">Reference proteome</keyword>
<dbReference type="STRING" id="1184151.AW736_14165"/>
<comment type="cofactor">
    <cofactor evidence="1">
        <name>[4Fe-4S] cluster</name>
        <dbReference type="ChEBI" id="CHEBI:49883"/>
    </cofactor>
</comment>
<dbReference type="CDD" id="cd01335">
    <property type="entry name" value="Radical_SAM"/>
    <property type="match status" value="1"/>
</dbReference>
<evidence type="ECO:0000313" key="9">
    <source>
        <dbReference type="Proteomes" id="UP000078486"/>
    </source>
</evidence>
<dbReference type="InterPro" id="IPR006638">
    <property type="entry name" value="Elp3/MiaA/NifB-like_rSAM"/>
</dbReference>
<dbReference type="Gene3D" id="3.80.30.20">
    <property type="entry name" value="tm_1862 like domain"/>
    <property type="match status" value="1"/>
</dbReference>
<dbReference type="Pfam" id="PF02310">
    <property type="entry name" value="B12-binding"/>
    <property type="match status" value="1"/>
</dbReference>
<evidence type="ECO:0000256" key="3">
    <source>
        <dbReference type="ARBA" id="ARBA00022723"/>
    </source>
</evidence>
<dbReference type="GO" id="GO:0005829">
    <property type="term" value="C:cytosol"/>
    <property type="evidence" value="ECO:0007669"/>
    <property type="project" value="TreeGrafter"/>
</dbReference>
<dbReference type="Pfam" id="PF04055">
    <property type="entry name" value="Radical_SAM"/>
    <property type="match status" value="1"/>
</dbReference>
<accession>A0A178IJG6</accession>
<dbReference type="InterPro" id="IPR058240">
    <property type="entry name" value="rSAM_sf"/>
</dbReference>
<dbReference type="Proteomes" id="UP000078486">
    <property type="component" value="Unassembled WGS sequence"/>
</dbReference>
<dbReference type="PANTHER" id="PTHR43409:SF16">
    <property type="entry name" value="SLR0320 PROTEIN"/>
    <property type="match status" value="1"/>
</dbReference>
<dbReference type="SFLD" id="SFLDG01082">
    <property type="entry name" value="B12-binding_domain_containing"/>
    <property type="match status" value="1"/>
</dbReference>
<dbReference type="CDD" id="cd02068">
    <property type="entry name" value="radical_SAM_B12_BD"/>
    <property type="match status" value="1"/>
</dbReference>
<dbReference type="InterPro" id="IPR007197">
    <property type="entry name" value="rSAM"/>
</dbReference>
<dbReference type="PROSITE" id="PS51332">
    <property type="entry name" value="B12_BINDING"/>
    <property type="match status" value="1"/>
</dbReference>
<dbReference type="Gene3D" id="3.40.50.280">
    <property type="entry name" value="Cobalamin-binding domain"/>
    <property type="match status" value="1"/>
</dbReference>
<proteinExistence type="predicted"/>
<dbReference type="SFLD" id="SFLDS00029">
    <property type="entry name" value="Radical_SAM"/>
    <property type="match status" value="1"/>
</dbReference>
<sequence length="499" mass="54926">MSDEHMCQCRAGNAPDVSETRIQTDGRGSRGGGGGGGRVLLINLNRYEQPYPVYPLGLSYVDGALRAAGFETRLWDSYAGRGTIEECLDAFQPDFVGLSLRNIDNAQSHNPLSFVRDLADCCGRLRPRTRAPLIVGGSGFSVFPKELLELTGADYGVQGEGETVLVELMAALRDGRGVEGLPGVAWRDAEGATHCNARLAVQAGFTAEPAHDPVVLKAYAAHGSLIGVQTQRGCPLKCCYCAYPLIEGRRSRFRSGPEVAEEMSRLAAEGVRYTFVVDSVFNTRDDHVVEVCEALIKAGIDMEWECFLRPRGVSRELLALMRRAGLRHVEFGSDSFCDPVLARYGKSFTYDDVRRISEDAAALDIKYSHFLIFGGPGETPESVEETLRRAETLPGAFYFATIGMRIYPGTALWEQAGPGATGERPEDFLGVPRFYLEPPLTVESLYSRLWKVRENAHNWVVGDPPPAFVATMEKLRKRGIRGPLWEYIEVLQRYAGAKG</sequence>